<feature type="region of interest" description="Disordered" evidence="6">
    <location>
        <begin position="443"/>
        <end position="464"/>
    </location>
</feature>
<dbReference type="VEuPathDB" id="PlasmoDB:PCOAH_00006880"/>
<evidence type="ECO:0000256" key="3">
    <source>
        <dbReference type="ARBA" id="ARBA00022692"/>
    </source>
</evidence>
<dbReference type="Proteomes" id="UP000092716">
    <property type="component" value="Chromosome 4"/>
</dbReference>
<evidence type="ECO:0000313" key="9">
    <source>
        <dbReference type="Proteomes" id="UP000092716"/>
    </source>
</evidence>
<organism evidence="8 9">
    <name type="scientific">Plasmodium coatneyi</name>
    <dbReference type="NCBI Taxonomy" id="208452"/>
    <lineage>
        <taxon>Eukaryota</taxon>
        <taxon>Sar</taxon>
        <taxon>Alveolata</taxon>
        <taxon>Apicomplexa</taxon>
        <taxon>Aconoidasida</taxon>
        <taxon>Haemosporida</taxon>
        <taxon>Plasmodiidae</taxon>
        <taxon>Plasmodium</taxon>
    </lineage>
</organism>
<comment type="similarity">
    <text evidence="2">Belongs to the TMCO4 family.</text>
</comment>
<sequence length="1202" mass="134102">MLKGNSNHDDVSDDDFVSEKQIFQGSNKTILTLESIHVVKGIDKHVKKKIEEGKVFLCDISPVKNAEIEEAFLKSLHDNALKNNIISKKKYYSGKSAKDLNIKIEENYKCFSLDHVEAPGRGHTDQGDAGDPGWHSGSNNLSSPNDSEELGRGPAKGQPKRKKKVPQKSKDKGEDERGEEADVEEEKKKNDDENDDENEVPNDESDNDTLNQAKQEDEADESYYNQINSFFEKSLKSSLLEKFSFNDFPELLERETIDYIKKKERKLQKKRLNANLEALRLQYIPINNDKFKNIPREIKENILALFACIIIKHIESFDDIQLQNHLEELSRNFLKQMSELLVIDPLAYKGIMKPLEQRELIRDITGDKKIYQLYEKPFIDNLLVQIQDLQAGIDLKFKKVVEELNNEMDFWQNDHITEDHNNDLFSDVERDIRYGDDRCYSNSSNLLEDDEDDNGDCRSDGRNLSSARGSFIQREIDESYNGEAIHDYFSWGDNKAPRGFRKNGRGDHPTVHTSCTASPVAPGARDDQSCVDRQSGKKSNKANPPHNEKRASPECQMDGPMMKEPSSSIYEEMGGNASPGGNMDNQGEADDNGMTNGSGRESMPGEATNDDASKTACEAPHQDKEEANLGDTPPKELGDSSHSENTEQCKSGQSPGESEKTNGAGSLQPTVEQSGKVETTKVESIKVKSVKVESIKVESVKVESTKVESIKVESTKVVPEEPAANQTSKPSTKDDKNMPAEGTTSDGNYRQSVGESIQARIKRSITRSDTFEGESDYEESDIDKHLNHGVPTRGPEVKSVLLRDLITTYIMTGNNNARIQLYFQKFARCLKINELLILRIEENLAADLISALQASTNETSKRRNIRRIKIAAAALGGGALIAFTAGLAAPGIIAGLTALGAGGSSLTAFLASASGLAFIVSLFGAGGAGLTGYKYSRRIANIRTFEFIMLNGSLSKSLSVCVCVSGEIQTDEDITNPWIDVFPNCYCDLYALKWENHLLKTLGSLIETMLSQEFAITASRIWLQYTIASTLSAALTWPLALIKYASSLDNVYLLIRERAQQAGRILADALSDRNTVGQRPVILIGYSVGARVIFYCLKYLHAKKMYNIVSNAIFIGLPATTSTRVWEKIRMVVTNRVINVYSKNDWLLGFLYRYMEWKLSVAGLIAVNVPNVENYDASGIIHSHLDYKRKLKDIFNLINFDM</sequence>
<keyword evidence="3 7" id="KW-0812">Transmembrane</keyword>
<dbReference type="AlphaFoldDB" id="A0A1B1DUZ2"/>
<dbReference type="KEGG" id="pcot:PCOAH_00006880"/>
<accession>A0A1B1DUZ2</accession>
<name>A0A1B1DUZ2_9APIC</name>
<dbReference type="Pfam" id="PF05277">
    <property type="entry name" value="DUF726"/>
    <property type="match status" value="1"/>
</dbReference>
<feature type="compositionally biased region" description="Acidic residues" evidence="6">
    <location>
        <begin position="192"/>
        <end position="207"/>
    </location>
</feature>
<feature type="compositionally biased region" description="Basic residues" evidence="6">
    <location>
        <begin position="158"/>
        <end position="167"/>
    </location>
</feature>
<feature type="compositionally biased region" description="Polar residues" evidence="6">
    <location>
        <begin position="742"/>
        <end position="755"/>
    </location>
</feature>
<evidence type="ECO:0000256" key="4">
    <source>
        <dbReference type="ARBA" id="ARBA00022989"/>
    </source>
</evidence>
<keyword evidence="4 7" id="KW-1133">Transmembrane helix</keyword>
<dbReference type="PANTHER" id="PTHR17920">
    <property type="entry name" value="TRANSMEMBRANE AND COILED-COIL DOMAIN-CONTAINING PROTEIN 4 TMCO4"/>
    <property type="match status" value="1"/>
</dbReference>
<dbReference type="GeneID" id="30907411"/>
<evidence type="ECO:0000256" key="2">
    <source>
        <dbReference type="ARBA" id="ARBA00009824"/>
    </source>
</evidence>
<feature type="compositionally biased region" description="Basic and acidic residues" evidence="6">
    <location>
        <begin position="620"/>
        <end position="647"/>
    </location>
</feature>
<feature type="compositionally biased region" description="Polar residues" evidence="6">
    <location>
        <begin position="136"/>
        <end position="145"/>
    </location>
</feature>
<evidence type="ECO:0000256" key="1">
    <source>
        <dbReference type="ARBA" id="ARBA00004141"/>
    </source>
</evidence>
<feature type="region of interest" description="Disordered" evidence="6">
    <location>
        <begin position="500"/>
        <end position="790"/>
    </location>
</feature>
<comment type="subcellular location">
    <subcellularLocation>
        <location evidence="1">Membrane</location>
        <topology evidence="1">Multi-pass membrane protein</topology>
    </subcellularLocation>
</comment>
<feature type="compositionally biased region" description="Basic and acidic residues" evidence="6">
    <location>
        <begin position="678"/>
        <end position="714"/>
    </location>
</feature>
<dbReference type="InterPro" id="IPR007941">
    <property type="entry name" value="DUF726"/>
</dbReference>
<feature type="compositionally biased region" description="Acidic residues" evidence="6">
    <location>
        <begin position="771"/>
        <end position="781"/>
    </location>
</feature>
<dbReference type="EMBL" id="CP016242">
    <property type="protein sequence ID" value="ANQ06593.1"/>
    <property type="molecule type" value="Genomic_DNA"/>
</dbReference>
<feature type="transmembrane region" description="Helical" evidence="7">
    <location>
        <begin position="870"/>
        <end position="896"/>
    </location>
</feature>
<protein>
    <submittedName>
        <fullName evidence="8">Uncharacterized protein</fullName>
    </submittedName>
</protein>
<feature type="transmembrane region" description="Helical" evidence="7">
    <location>
        <begin position="908"/>
        <end position="933"/>
    </location>
</feature>
<proteinExistence type="inferred from homology"/>
<dbReference type="InterPro" id="IPR029058">
    <property type="entry name" value="AB_hydrolase_fold"/>
</dbReference>
<evidence type="ECO:0000256" key="6">
    <source>
        <dbReference type="SAM" id="MobiDB-lite"/>
    </source>
</evidence>
<dbReference type="PANTHER" id="PTHR17920:SF3">
    <property type="entry name" value="TRANSMEMBRANE AND COILED-COIL DOMAIN-CONTAINING PROTEIN 4"/>
    <property type="match status" value="1"/>
</dbReference>
<keyword evidence="9" id="KW-1185">Reference proteome</keyword>
<gene>
    <name evidence="8" type="ORF">PCOAH_00006880</name>
</gene>
<evidence type="ECO:0000256" key="7">
    <source>
        <dbReference type="SAM" id="Phobius"/>
    </source>
</evidence>
<dbReference type="GO" id="GO:0016020">
    <property type="term" value="C:membrane"/>
    <property type="evidence" value="ECO:0007669"/>
    <property type="project" value="UniProtKB-SubCell"/>
</dbReference>
<dbReference type="RefSeq" id="XP_019913288.1">
    <property type="nucleotide sequence ID" value="XM_020057498.1"/>
</dbReference>
<feature type="compositionally biased region" description="Polar residues" evidence="6">
    <location>
        <begin position="648"/>
        <end position="677"/>
    </location>
</feature>
<dbReference type="OrthoDB" id="277931at2759"/>
<evidence type="ECO:0000256" key="5">
    <source>
        <dbReference type="ARBA" id="ARBA00023136"/>
    </source>
</evidence>
<evidence type="ECO:0000313" key="8">
    <source>
        <dbReference type="EMBL" id="ANQ06593.1"/>
    </source>
</evidence>
<keyword evidence="5 7" id="KW-0472">Membrane</keyword>
<dbReference type="SUPFAM" id="SSF53474">
    <property type="entry name" value="alpha/beta-Hydrolases"/>
    <property type="match status" value="1"/>
</dbReference>
<reference evidence="9" key="1">
    <citation type="submission" date="2016-06" db="EMBL/GenBank/DDBJ databases">
        <title>First high quality genome sequence of Plasmodium coatneyi using continuous long reads from single molecule, real-time sequencing.</title>
        <authorList>
            <person name="Chien J.-T."/>
            <person name="Pakala S.B."/>
            <person name="Geraldo J.A."/>
            <person name="Lapp S.A."/>
            <person name="Barnwell J.W."/>
            <person name="Kissinger J.C."/>
            <person name="Galinski M.R."/>
            <person name="Humphrey J.C."/>
        </authorList>
    </citation>
    <scope>NUCLEOTIDE SEQUENCE [LARGE SCALE GENOMIC DNA]</scope>
    <source>
        <strain evidence="9">Hackeri</strain>
    </source>
</reference>
<feature type="region of interest" description="Disordered" evidence="6">
    <location>
        <begin position="119"/>
        <end position="210"/>
    </location>
</feature>